<dbReference type="PANTHER" id="PTHR48051">
    <property type="match status" value="1"/>
</dbReference>
<comment type="caution">
    <text evidence="4">The sequence shown here is derived from an EMBL/GenBank/DDBJ whole genome shotgun (WGS) entry which is preliminary data.</text>
</comment>
<feature type="domain" description="Disease resistance R13L4/SHOC-2-like LRR" evidence="3">
    <location>
        <begin position="180"/>
        <end position="256"/>
    </location>
</feature>
<dbReference type="InterPro" id="IPR032675">
    <property type="entry name" value="LRR_dom_sf"/>
</dbReference>
<dbReference type="InterPro" id="IPR050216">
    <property type="entry name" value="LRR_domain-containing"/>
</dbReference>
<sequence>MSNEGEPMVAVAFHTDPRGTAYELLIDELIEKTDRFMLVDRKYAEEATPERVTTVLRRLDPYLIESSTMEEMMMKSGAMYSEGIYYIYRCTPESGQILKEEANRFHDWLYPSMPDDLCFLNEDGSDYFYTVAHENMYGMHITQEEAIELMERITGLFFRLDRHQDIHCLLDDAIRHQTDVLNISSHYLKEIPERIRELKPLKRLTIFEQDVYRLPPALFELTSLEELEIMTADLEGIHQDIGKLKQLRELRIYCGSSYHVPTGWKPKEKSDLGLKHIPAEIGELSELVTLDIGYSGICALPPELEKLKKLRYLSVTDGLIEGTPDMVKRMSWLQSVNLNSTPLGISWEGISDEAEF</sequence>
<keyword evidence="2" id="KW-0677">Repeat</keyword>
<evidence type="ECO:0000259" key="3">
    <source>
        <dbReference type="Pfam" id="PF23598"/>
    </source>
</evidence>
<dbReference type="EMBL" id="JAGIKV010000024">
    <property type="protein sequence ID" value="MBP2248536.1"/>
    <property type="molecule type" value="Genomic_DNA"/>
</dbReference>
<dbReference type="Proteomes" id="UP000810207">
    <property type="component" value="Unassembled WGS sequence"/>
</dbReference>
<dbReference type="Pfam" id="PF23598">
    <property type="entry name" value="LRR_14"/>
    <property type="match status" value="1"/>
</dbReference>
<evidence type="ECO:0000313" key="4">
    <source>
        <dbReference type="EMBL" id="MBP2248536.1"/>
    </source>
</evidence>
<keyword evidence="5" id="KW-1185">Reference proteome</keyword>
<evidence type="ECO:0000313" key="5">
    <source>
        <dbReference type="Proteomes" id="UP000810207"/>
    </source>
</evidence>
<dbReference type="InterPro" id="IPR055414">
    <property type="entry name" value="LRR_R13L4/SHOC2-like"/>
</dbReference>
<gene>
    <name evidence="4" type="ORF">J2Z28_005219</name>
</gene>
<accession>A0ABS4S074</accession>
<dbReference type="Gene3D" id="3.80.10.10">
    <property type="entry name" value="Ribonuclease Inhibitor"/>
    <property type="match status" value="1"/>
</dbReference>
<keyword evidence="1" id="KW-0433">Leucine-rich repeat</keyword>
<proteinExistence type="predicted"/>
<dbReference type="PANTHER" id="PTHR48051:SF1">
    <property type="entry name" value="RAS SUPPRESSOR PROTEIN 1"/>
    <property type="match status" value="1"/>
</dbReference>
<dbReference type="SUPFAM" id="SSF52058">
    <property type="entry name" value="L domain-like"/>
    <property type="match status" value="1"/>
</dbReference>
<reference evidence="4 5" key="1">
    <citation type="submission" date="2021-03" db="EMBL/GenBank/DDBJ databases">
        <title>Genomic Encyclopedia of Type Strains, Phase IV (KMG-IV): sequencing the most valuable type-strain genomes for metagenomic binning, comparative biology and taxonomic classification.</title>
        <authorList>
            <person name="Goeker M."/>
        </authorList>
    </citation>
    <scope>NUCLEOTIDE SEQUENCE [LARGE SCALE GENOMIC DNA]</scope>
    <source>
        <strain evidence="4 5">DSM 21292</strain>
    </source>
</reference>
<name>A0ABS4S074_PAEXY</name>
<protein>
    <recommendedName>
        <fullName evidence="3">Disease resistance R13L4/SHOC-2-like LRR domain-containing protein</fullName>
    </recommendedName>
</protein>
<evidence type="ECO:0000256" key="2">
    <source>
        <dbReference type="ARBA" id="ARBA00022737"/>
    </source>
</evidence>
<organism evidence="4 5">
    <name type="scientific">Paenibacillus xylanexedens</name>
    <dbReference type="NCBI Taxonomy" id="528191"/>
    <lineage>
        <taxon>Bacteria</taxon>
        <taxon>Bacillati</taxon>
        <taxon>Bacillota</taxon>
        <taxon>Bacilli</taxon>
        <taxon>Bacillales</taxon>
        <taxon>Paenibacillaceae</taxon>
        <taxon>Paenibacillus</taxon>
    </lineage>
</organism>
<evidence type="ECO:0000256" key="1">
    <source>
        <dbReference type="ARBA" id="ARBA00022614"/>
    </source>
</evidence>